<dbReference type="Proteomes" id="UP001595685">
    <property type="component" value="Unassembled WGS sequence"/>
</dbReference>
<organism evidence="3 4">
    <name type="scientific">Aquipuribacter hungaricus</name>
    <dbReference type="NCBI Taxonomy" id="545624"/>
    <lineage>
        <taxon>Bacteria</taxon>
        <taxon>Bacillati</taxon>
        <taxon>Actinomycetota</taxon>
        <taxon>Actinomycetes</taxon>
        <taxon>Micrococcales</taxon>
        <taxon>Intrasporangiaceae</taxon>
        <taxon>Aquipuribacter</taxon>
    </lineage>
</organism>
<proteinExistence type="inferred from homology"/>
<dbReference type="PANTHER" id="PTHR12737">
    <property type="entry name" value="DIMETHYLARGININE DIMETHYLAMINOHYDROLASE"/>
    <property type="match status" value="1"/>
</dbReference>
<dbReference type="InterPro" id="IPR033199">
    <property type="entry name" value="DDAH-like"/>
</dbReference>
<keyword evidence="4" id="KW-1185">Reference proteome</keyword>
<dbReference type="RefSeq" id="WP_340291074.1">
    <property type="nucleotide sequence ID" value="NZ_JBBEOI010000030.1"/>
</dbReference>
<comment type="caution">
    <text evidence="3">The sequence shown here is derived from an EMBL/GenBank/DDBJ whole genome shotgun (WGS) entry which is preliminary data.</text>
</comment>
<comment type="similarity">
    <text evidence="1">Belongs to the DDAH family.</text>
</comment>
<dbReference type="SUPFAM" id="SSF55909">
    <property type="entry name" value="Pentein"/>
    <property type="match status" value="1"/>
</dbReference>
<evidence type="ECO:0000256" key="2">
    <source>
        <dbReference type="ARBA" id="ARBA00022801"/>
    </source>
</evidence>
<sequence length="261" mass="27137">MTDPTTLPAALVRTVSPRLAEAELTFLDREPLDADRAAVQHAGYVDLLRRLGHDVVRVPDAPEHPDGTFVEDAVVVVDDLAVLTRPGAESRRGEVAGVEQVVRSLGLRTATVAAPATLDGGDVLQVGRHVFVGLGGRTTPGAVEQLRALLAPLGRTVVGVPVTGCLHLKTGATALPDGTVVAVAGWLATDRFATAGLRVVEAPETAGADLLLSGDRVVLSASAPRTADLVRSLGFEAHPVEIDELEKAECGVTCLSVLVPR</sequence>
<protein>
    <submittedName>
        <fullName evidence="3">Dimethylarginine dimethylaminohydrolase family protein</fullName>
    </submittedName>
</protein>
<reference evidence="4" key="1">
    <citation type="journal article" date="2019" name="Int. J. Syst. Evol. Microbiol.">
        <title>The Global Catalogue of Microorganisms (GCM) 10K type strain sequencing project: providing services to taxonomists for standard genome sequencing and annotation.</title>
        <authorList>
            <consortium name="The Broad Institute Genomics Platform"/>
            <consortium name="The Broad Institute Genome Sequencing Center for Infectious Disease"/>
            <person name="Wu L."/>
            <person name="Ma J."/>
        </authorList>
    </citation>
    <scope>NUCLEOTIDE SEQUENCE [LARGE SCALE GENOMIC DNA]</scope>
    <source>
        <strain evidence="4">NCAIM B.02333</strain>
    </source>
</reference>
<dbReference type="EMBL" id="JBHRWW010000013">
    <property type="protein sequence ID" value="MFC3689839.1"/>
    <property type="molecule type" value="Genomic_DNA"/>
</dbReference>
<evidence type="ECO:0000256" key="1">
    <source>
        <dbReference type="ARBA" id="ARBA00008532"/>
    </source>
</evidence>
<accession>A0ABV7WKE5</accession>
<name>A0ABV7WKE5_9MICO</name>
<gene>
    <name evidence="3" type="ORF">ACFOLH_15930</name>
</gene>
<evidence type="ECO:0000313" key="3">
    <source>
        <dbReference type="EMBL" id="MFC3689839.1"/>
    </source>
</evidence>
<dbReference type="PANTHER" id="PTHR12737:SF9">
    <property type="entry name" value="DIMETHYLARGININASE"/>
    <property type="match status" value="1"/>
</dbReference>
<dbReference type="Gene3D" id="3.75.10.10">
    <property type="entry name" value="L-arginine/glycine Amidinotransferase, Chain A"/>
    <property type="match status" value="1"/>
</dbReference>
<keyword evidence="2" id="KW-0378">Hydrolase</keyword>
<evidence type="ECO:0000313" key="4">
    <source>
        <dbReference type="Proteomes" id="UP001595685"/>
    </source>
</evidence>